<feature type="region of interest" description="Disordered" evidence="2">
    <location>
        <begin position="39"/>
        <end position="98"/>
    </location>
</feature>
<feature type="region of interest" description="Disordered" evidence="2">
    <location>
        <begin position="395"/>
        <end position="430"/>
    </location>
</feature>
<dbReference type="RefSeq" id="WP_145262577.1">
    <property type="nucleotide sequence ID" value="NZ_CP036316.1"/>
</dbReference>
<evidence type="ECO:0000313" key="4">
    <source>
        <dbReference type="Proteomes" id="UP000319976"/>
    </source>
</evidence>
<dbReference type="Pfam" id="PF14559">
    <property type="entry name" value="TPR_19"/>
    <property type="match status" value="1"/>
</dbReference>
<dbReference type="SUPFAM" id="SSF48452">
    <property type="entry name" value="TPR-like"/>
    <property type="match status" value="1"/>
</dbReference>
<gene>
    <name evidence="3" type="ORF">V22_22120</name>
</gene>
<reference evidence="3 4" key="1">
    <citation type="submission" date="2019-02" db="EMBL/GenBank/DDBJ databases">
        <title>Deep-cultivation of Planctomycetes and their phenomic and genomic characterization uncovers novel biology.</title>
        <authorList>
            <person name="Wiegand S."/>
            <person name="Jogler M."/>
            <person name="Boedeker C."/>
            <person name="Pinto D."/>
            <person name="Vollmers J."/>
            <person name="Rivas-Marin E."/>
            <person name="Kohn T."/>
            <person name="Peeters S.H."/>
            <person name="Heuer A."/>
            <person name="Rast P."/>
            <person name="Oberbeckmann S."/>
            <person name="Bunk B."/>
            <person name="Jeske O."/>
            <person name="Meyerdierks A."/>
            <person name="Storesund J.E."/>
            <person name="Kallscheuer N."/>
            <person name="Luecker S."/>
            <person name="Lage O.M."/>
            <person name="Pohl T."/>
            <person name="Merkel B.J."/>
            <person name="Hornburger P."/>
            <person name="Mueller R.-W."/>
            <person name="Bruemmer F."/>
            <person name="Labrenz M."/>
            <person name="Spormann A.M."/>
            <person name="Op den Camp H."/>
            <person name="Overmann J."/>
            <person name="Amann R."/>
            <person name="Jetten M.S.M."/>
            <person name="Mascher T."/>
            <person name="Medema M.H."/>
            <person name="Devos D.P."/>
            <person name="Kaster A.-K."/>
            <person name="Ovreas L."/>
            <person name="Rohde M."/>
            <person name="Galperin M.Y."/>
            <person name="Jogler C."/>
        </authorList>
    </citation>
    <scope>NUCLEOTIDE SEQUENCE [LARGE SCALE GENOMIC DNA]</scope>
    <source>
        <strain evidence="3 4">V22</strain>
    </source>
</reference>
<dbReference type="OrthoDB" id="208058at2"/>
<keyword evidence="1" id="KW-0802">TPR repeat</keyword>
<dbReference type="PROSITE" id="PS50005">
    <property type="entry name" value="TPR"/>
    <property type="match status" value="1"/>
</dbReference>
<proteinExistence type="predicted"/>
<dbReference type="EMBL" id="CP036316">
    <property type="protein sequence ID" value="QDT64966.1"/>
    <property type="molecule type" value="Genomic_DNA"/>
</dbReference>
<organism evidence="3 4">
    <name type="scientific">Calycomorphotria hydatis</name>
    <dbReference type="NCBI Taxonomy" id="2528027"/>
    <lineage>
        <taxon>Bacteria</taxon>
        <taxon>Pseudomonadati</taxon>
        <taxon>Planctomycetota</taxon>
        <taxon>Planctomycetia</taxon>
        <taxon>Planctomycetales</taxon>
        <taxon>Planctomycetaceae</taxon>
        <taxon>Calycomorphotria</taxon>
    </lineage>
</organism>
<sequence>MRDWRKLIEKLGNLSVVALGLCFVWATVAEAQQFGRQKSSGSSIQVPSTTSQQPQVPQGSSINRNNSYEYRGNSGFSGHGNPTQRPTPFPRQHRDHHHGHGSGYIYGQSYFPQYGYQSGVNITGGFGIGGGSFTFGRFTTSPFIGYYGPSSIYVAPSYGYGTAVGPPGYASYGPNYSYIPMAPQVIQTQPQFLGTNPFNNEVLGEALQENDERWNQPINPGDPQKLLDGKPAAPTAEALKDSLRAIAEGDVWFREQLFSKAYERYKQAVLAAPGYGEARYRLGFVLMQLGRYDRAVEEFRLGTLIDPSQVVVGTSLSKLFGEDNQLAKTAFKHRVADWVREDIRDPDRLFLFGIVLHFDNDPRAREPFEAAWRLSGGRKELTAFLNPVKIKKEGEVQIDPPQPLDEVNPDPGLNLPPLPAPANKLEGPNI</sequence>
<dbReference type="KEGG" id="chya:V22_22120"/>
<dbReference type="InterPro" id="IPR019734">
    <property type="entry name" value="TPR_rpt"/>
</dbReference>
<name>A0A517T9C3_9PLAN</name>
<dbReference type="InterPro" id="IPR011990">
    <property type="entry name" value="TPR-like_helical_dom_sf"/>
</dbReference>
<evidence type="ECO:0000256" key="1">
    <source>
        <dbReference type="PROSITE-ProRule" id="PRU00339"/>
    </source>
</evidence>
<dbReference type="Proteomes" id="UP000319976">
    <property type="component" value="Chromosome"/>
</dbReference>
<keyword evidence="4" id="KW-1185">Reference proteome</keyword>
<dbReference type="Gene3D" id="1.25.40.10">
    <property type="entry name" value="Tetratricopeptide repeat domain"/>
    <property type="match status" value="1"/>
</dbReference>
<evidence type="ECO:0000256" key="2">
    <source>
        <dbReference type="SAM" id="MobiDB-lite"/>
    </source>
</evidence>
<feature type="compositionally biased region" description="Polar residues" evidence="2">
    <location>
        <begin position="63"/>
        <end position="86"/>
    </location>
</feature>
<evidence type="ECO:0000313" key="3">
    <source>
        <dbReference type="EMBL" id="QDT64966.1"/>
    </source>
</evidence>
<feature type="compositionally biased region" description="Low complexity" evidence="2">
    <location>
        <begin position="42"/>
        <end position="62"/>
    </location>
</feature>
<protein>
    <submittedName>
        <fullName evidence="3">Tetratricopeptide repeat protein</fullName>
    </submittedName>
</protein>
<feature type="repeat" description="TPR" evidence="1">
    <location>
        <begin position="276"/>
        <end position="309"/>
    </location>
</feature>
<dbReference type="AlphaFoldDB" id="A0A517T9C3"/>
<accession>A0A517T9C3</accession>